<proteinExistence type="predicted"/>
<accession>A0ABM7VN30</accession>
<evidence type="ECO:0000313" key="3">
    <source>
        <dbReference type="Proteomes" id="UP001354989"/>
    </source>
</evidence>
<organism evidence="2 3">
    <name type="scientific">Persicobacter psychrovividus</name>
    <dbReference type="NCBI Taxonomy" id="387638"/>
    <lineage>
        <taxon>Bacteria</taxon>
        <taxon>Pseudomonadati</taxon>
        <taxon>Bacteroidota</taxon>
        <taxon>Cytophagia</taxon>
        <taxon>Cytophagales</taxon>
        <taxon>Persicobacteraceae</taxon>
        <taxon>Persicobacter</taxon>
    </lineage>
</organism>
<keyword evidence="2" id="KW-0614">Plasmid</keyword>
<dbReference type="RefSeq" id="WP_338399601.1">
    <property type="nucleotide sequence ID" value="NZ_AP025301.1"/>
</dbReference>
<evidence type="ECO:0000256" key="1">
    <source>
        <dbReference type="SAM" id="MobiDB-lite"/>
    </source>
</evidence>
<sequence length="893" mass="100918">MNRVDESGSVVNIDNNYFKNTAITNRLEQQYNLQSKFDNNQKMGLTFVPQDKNEKTQEAKVFVKSVIDKAVISGEVKNVDALLECLEKQGIDAELKEVKGTVKGISFSFQDQAFKGSSIGWSLPTIEKQLEGVFEQEQLLQQVNEVLVPKCQNFKDYISAIERQYGIKADVNIQPITKEPTSITYQFASGKKIMGHQAGVKVKELSAMFTSDAKITQENLKEVVGVMLKQSTTMEELSQQLADRGVKMEVLKHSISQKTRGLHFHLPDGKVVKGSKIGWSYKKVESALQPRKTTESEAKSWIQQAFKQSKSKAEFIDKLSEKYIKVEVLTHSKSGKEYGMIYHLPNSTKMKSSASGVSFKMLNEKFVEHVKVADAVSEALKKSTCIDTFTNHLKTNFMIDVQVLKHKNTGNEYGLRFIKSDGEKIKGSDVGISIHQLKNHFEVFVQKKEVVQTAISESTNRNEFIEHLKEAGIKWEKDGNENVFHTEDGVKIPAGATAFEDIDKMLQANMLMQQLQNAIEHNQPELVPKNIVNAMAWSQAKQSYKPGKYAGAFKGQIHKKVQMSKGKLSFGTYQFDVNALERLIGPQLKNRICVMKQQFTKFDSLLFDAFLKSKKGGSIYEELNKLGVHTKVDHQNITTFKHPDFFFKSSYFGLSTDGFERLMKQQLTRLHFVQALHRTRNLDDFENEINKHGWSLKDKKGSFISFKTTFVGPDKEEYSFNDFRIPRGTFAFMLTKDLSKNEESINLLVNAVAQAGSLHELNDILFKDNLMLMEGYDGLALGSPDNLIPLRDLGFGWRDVQMDFEEVGFYNQAEDNFRQGREVQNHQSDYTATGGGSNESALVEFMTALFAGGGGASGVPPKNVEDEEEWEKRKKKKKAIKPSMPKPSQGMSM</sequence>
<feature type="region of interest" description="Disordered" evidence="1">
    <location>
        <begin position="853"/>
        <end position="893"/>
    </location>
</feature>
<keyword evidence="3" id="KW-1185">Reference proteome</keyword>
<geneLocation type="plasmid" evidence="2 3">
    <name>pPP9</name>
</geneLocation>
<gene>
    <name evidence="2" type="ORF">PEPS_46590</name>
</gene>
<protein>
    <submittedName>
        <fullName evidence="2">Uncharacterized protein</fullName>
    </submittedName>
</protein>
<dbReference type="Proteomes" id="UP001354989">
    <property type="component" value="Plasmid pPP9"/>
</dbReference>
<dbReference type="EMBL" id="AP025301">
    <property type="protein sequence ID" value="BDD02379.1"/>
    <property type="molecule type" value="Genomic_DNA"/>
</dbReference>
<name>A0ABM7VN30_9BACT</name>
<reference evidence="2 3" key="1">
    <citation type="submission" date="2021-12" db="EMBL/GenBank/DDBJ databases">
        <title>Genome sequencing of bacteria with rrn-lacking chromosome and rrn-plasmid.</title>
        <authorList>
            <person name="Anda M."/>
            <person name="Iwasaki W."/>
        </authorList>
    </citation>
    <scope>NUCLEOTIDE SEQUENCE [LARGE SCALE GENOMIC DNA]</scope>
    <source>
        <strain evidence="2 3">NBRC 101262</strain>
        <plasmid evidence="2 3">pPP9</plasmid>
    </source>
</reference>
<evidence type="ECO:0000313" key="2">
    <source>
        <dbReference type="EMBL" id="BDD02379.1"/>
    </source>
</evidence>